<dbReference type="GO" id="GO:0006457">
    <property type="term" value="P:protein folding"/>
    <property type="evidence" value="ECO:0007669"/>
    <property type="project" value="InterPro"/>
</dbReference>
<evidence type="ECO:0000313" key="5">
    <source>
        <dbReference type="Proteomes" id="UP000054270"/>
    </source>
</evidence>
<dbReference type="GO" id="GO:1990113">
    <property type="term" value="P:RNA polymerase I assembly"/>
    <property type="evidence" value="ECO:0007669"/>
    <property type="project" value="TreeGrafter"/>
</dbReference>
<dbReference type="InterPro" id="IPR004127">
    <property type="entry name" value="Prefoldin_subunit_alpha"/>
</dbReference>
<dbReference type="PANTHER" id="PTHR12674">
    <property type="entry name" value="PREFOLDIN SUBUNIT 5"/>
    <property type="match status" value="1"/>
</dbReference>
<dbReference type="Proteomes" id="UP000054270">
    <property type="component" value="Unassembled WGS sequence"/>
</dbReference>
<dbReference type="PANTHER" id="PTHR12674:SF2">
    <property type="entry name" value="PREFOLDIN SUBUNIT 5"/>
    <property type="match status" value="1"/>
</dbReference>
<evidence type="ECO:0000313" key="4">
    <source>
        <dbReference type="EMBL" id="KJA18944.1"/>
    </source>
</evidence>
<dbReference type="Pfam" id="PF02996">
    <property type="entry name" value="Prefoldin"/>
    <property type="match status" value="1"/>
</dbReference>
<organism evidence="4 5">
    <name type="scientific">Hypholoma sublateritium (strain FD-334 SS-4)</name>
    <dbReference type="NCBI Taxonomy" id="945553"/>
    <lineage>
        <taxon>Eukaryota</taxon>
        <taxon>Fungi</taxon>
        <taxon>Dikarya</taxon>
        <taxon>Basidiomycota</taxon>
        <taxon>Agaricomycotina</taxon>
        <taxon>Agaricomycetes</taxon>
        <taxon>Agaricomycetidae</taxon>
        <taxon>Agaricales</taxon>
        <taxon>Agaricineae</taxon>
        <taxon>Strophariaceae</taxon>
        <taxon>Hypholoma</taxon>
    </lineage>
</organism>
<evidence type="ECO:0008006" key="6">
    <source>
        <dbReference type="Google" id="ProtNLM"/>
    </source>
</evidence>
<dbReference type="FunFam" id="1.10.287.370:FF:000004">
    <property type="entry name" value="Probable prefoldin subunit 5"/>
    <property type="match status" value="1"/>
</dbReference>
<feature type="coiled-coil region" evidence="3">
    <location>
        <begin position="7"/>
        <end position="41"/>
    </location>
</feature>
<accession>A0A0D2NJ71</accession>
<dbReference type="CDD" id="cd23157">
    <property type="entry name" value="Prefoldin_5"/>
    <property type="match status" value="1"/>
</dbReference>
<keyword evidence="2" id="KW-0143">Chaperone</keyword>
<evidence type="ECO:0000256" key="2">
    <source>
        <dbReference type="ARBA" id="ARBA00023186"/>
    </source>
</evidence>
<dbReference type="STRING" id="945553.A0A0D2NJ71"/>
<protein>
    <recommendedName>
        <fullName evidence="6">Prefoldin alpha subunit</fullName>
    </recommendedName>
</protein>
<keyword evidence="3" id="KW-0175">Coiled coil</keyword>
<reference evidence="5" key="1">
    <citation type="submission" date="2014-04" db="EMBL/GenBank/DDBJ databases">
        <title>Evolutionary Origins and Diversification of the Mycorrhizal Mutualists.</title>
        <authorList>
            <consortium name="DOE Joint Genome Institute"/>
            <consortium name="Mycorrhizal Genomics Consortium"/>
            <person name="Kohler A."/>
            <person name="Kuo A."/>
            <person name="Nagy L.G."/>
            <person name="Floudas D."/>
            <person name="Copeland A."/>
            <person name="Barry K.W."/>
            <person name="Cichocki N."/>
            <person name="Veneault-Fourrey C."/>
            <person name="LaButti K."/>
            <person name="Lindquist E.A."/>
            <person name="Lipzen A."/>
            <person name="Lundell T."/>
            <person name="Morin E."/>
            <person name="Murat C."/>
            <person name="Riley R."/>
            <person name="Ohm R."/>
            <person name="Sun H."/>
            <person name="Tunlid A."/>
            <person name="Henrissat B."/>
            <person name="Grigoriev I.V."/>
            <person name="Hibbett D.S."/>
            <person name="Martin F."/>
        </authorList>
    </citation>
    <scope>NUCLEOTIDE SEQUENCE [LARGE SCALE GENOMIC DNA]</scope>
    <source>
        <strain evidence="5">FD-334 SS-4</strain>
    </source>
</reference>
<name>A0A0D2NJ71_HYPSF</name>
<dbReference type="GO" id="GO:1990115">
    <property type="term" value="P:RNA polymerase III assembly"/>
    <property type="evidence" value="ECO:0007669"/>
    <property type="project" value="TreeGrafter"/>
</dbReference>
<dbReference type="NCBIfam" id="TIGR00293">
    <property type="entry name" value="prefoldin subunit alpha"/>
    <property type="match status" value="1"/>
</dbReference>
<dbReference type="Gene3D" id="1.10.287.370">
    <property type="match status" value="1"/>
</dbReference>
<dbReference type="SUPFAM" id="SSF46579">
    <property type="entry name" value="Prefoldin"/>
    <property type="match status" value="1"/>
</dbReference>
<proteinExistence type="inferred from homology"/>
<dbReference type="InterPro" id="IPR011599">
    <property type="entry name" value="PFD_alpha_archaea"/>
</dbReference>
<dbReference type="HAMAP" id="MF_00308">
    <property type="entry name" value="PfdA"/>
    <property type="match status" value="1"/>
</dbReference>
<dbReference type="GO" id="GO:0051082">
    <property type="term" value="F:unfolded protein binding"/>
    <property type="evidence" value="ECO:0007669"/>
    <property type="project" value="InterPro"/>
</dbReference>
<dbReference type="GO" id="GO:1990114">
    <property type="term" value="P:RNA polymerase II core complex assembly"/>
    <property type="evidence" value="ECO:0007669"/>
    <property type="project" value="TreeGrafter"/>
</dbReference>
<dbReference type="EMBL" id="KN817583">
    <property type="protein sequence ID" value="KJA18944.1"/>
    <property type="molecule type" value="Genomic_DNA"/>
</dbReference>
<dbReference type="GO" id="GO:0005737">
    <property type="term" value="C:cytoplasm"/>
    <property type="evidence" value="ECO:0007669"/>
    <property type="project" value="TreeGrafter"/>
</dbReference>
<dbReference type="OMA" id="QAKFKAC"/>
<dbReference type="AlphaFoldDB" id="A0A0D2NJ71"/>
<evidence type="ECO:0000256" key="1">
    <source>
        <dbReference type="ARBA" id="ARBA00010048"/>
    </source>
</evidence>
<comment type="similarity">
    <text evidence="1">Belongs to the prefoldin subunit alpha family.</text>
</comment>
<gene>
    <name evidence="4" type="ORF">HYPSUDRAFT_144335</name>
</gene>
<dbReference type="OrthoDB" id="10267474at2759"/>
<evidence type="ECO:0000256" key="3">
    <source>
        <dbReference type="SAM" id="Coils"/>
    </source>
</evidence>
<sequence length="154" mass="17426">MSQQQTVNVADLDIAQLTEVRKQLEDELTHLTNSFAQLKQAQAKFKSCLENVNEVRPSNKGKTILVPLTNSLYVPGKLSDPDHVIVDIGTGYYVQKTRPQAVKHYADKVEYIRTNVDTLEDTIQKKRENMNYLTGILQQKIQVETQGGPTGKPW</sequence>
<keyword evidence="5" id="KW-1185">Reference proteome</keyword>
<dbReference type="GO" id="GO:0016272">
    <property type="term" value="C:prefoldin complex"/>
    <property type="evidence" value="ECO:0007669"/>
    <property type="project" value="InterPro"/>
</dbReference>
<dbReference type="InterPro" id="IPR009053">
    <property type="entry name" value="Prefoldin"/>
</dbReference>